<keyword evidence="3" id="KW-1003">Cell membrane</keyword>
<evidence type="ECO:0000256" key="9">
    <source>
        <dbReference type="ARBA" id="ARBA00022989"/>
    </source>
</evidence>
<evidence type="ECO:0000256" key="1">
    <source>
        <dbReference type="ARBA" id="ARBA00004651"/>
    </source>
</evidence>
<feature type="transmembrane region" description="Helical" evidence="14">
    <location>
        <begin position="69"/>
        <end position="92"/>
    </location>
</feature>
<keyword evidence="10" id="KW-0238">DNA-binding</keyword>
<keyword evidence="12" id="KW-0131">Cell cycle</keyword>
<dbReference type="InterPro" id="IPR003593">
    <property type="entry name" value="AAA+_ATPase"/>
</dbReference>
<dbReference type="GO" id="GO:0007059">
    <property type="term" value="P:chromosome segregation"/>
    <property type="evidence" value="ECO:0007669"/>
    <property type="project" value="UniProtKB-KW"/>
</dbReference>
<evidence type="ECO:0000256" key="8">
    <source>
        <dbReference type="ARBA" id="ARBA00022840"/>
    </source>
</evidence>
<evidence type="ECO:0000256" key="10">
    <source>
        <dbReference type="ARBA" id="ARBA00023125"/>
    </source>
</evidence>
<dbReference type="AlphaFoldDB" id="A0A0W8FR38"/>
<dbReference type="SUPFAM" id="SSF52540">
    <property type="entry name" value="P-loop containing nucleoside triphosphate hydrolases"/>
    <property type="match status" value="1"/>
</dbReference>
<keyword evidence="7" id="KW-0159">Chromosome partition</keyword>
<organism evidence="16">
    <name type="scientific">hydrocarbon metagenome</name>
    <dbReference type="NCBI Taxonomy" id="938273"/>
    <lineage>
        <taxon>unclassified sequences</taxon>
        <taxon>metagenomes</taxon>
        <taxon>ecological metagenomes</taxon>
    </lineage>
</organism>
<evidence type="ECO:0000256" key="3">
    <source>
        <dbReference type="ARBA" id="ARBA00022475"/>
    </source>
</evidence>
<dbReference type="Gene3D" id="3.30.980.40">
    <property type="match status" value="1"/>
</dbReference>
<evidence type="ECO:0000256" key="5">
    <source>
        <dbReference type="ARBA" id="ARBA00022692"/>
    </source>
</evidence>
<dbReference type="GO" id="GO:0005524">
    <property type="term" value="F:ATP binding"/>
    <property type="evidence" value="ECO:0007669"/>
    <property type="project" value="UniProtKB-KW"/>
</dbReference>
<keyword evidence="11 14" id="KW-0472">Membrane</keyword>
<dbReference type="InterPro" id="IPR036388">
    <property type="entry name" value="WH-like_DNA-bd_sf"/>
</dbReference>
<keyword evidence="9 14" id="KW-1133">Transmembrane helix</keyword>
<protein>
    <submittedName>
        <fullName evidence="16">Cell division protein ftsk</fullName>
    </submittedName>
</protein>
<proteinExistence type="inferred from homology"/>
<dbReference type="InterPro" id="IPR050206">
    <property type="entry name" value="FtsK/SpoIIIE/SftA"/>
</dbReference>
<keyword evidence="8" id="KW-0067">ATP-binding</keyword>
<dbReference type="PANTHER" id="PTHR22683:SF41">
    <property type="entry name" value="DNA TRANSLOCASE FTSK"/>
    <property type="match status" value="1"/>
</dbReference>
<dbReference type="GO" id="GO:0003677">
    <property type="term" value="F:DNA binding"/>
    <property type="evidence" value="ECO:0007669"/>
    <property type="project" value="UniProtKB-KW"/>
</dbReference>
<dbReference type="InterPro" id="IPR036390">
    <property type="entry name" value="WH_DNA-bd_sf"/>
</dbReference>
<dbReference type="InterPro" id="IPR002543">
    <property type="entry name" value="FtsK_dom"/>
</dbReference>
<dbReference type="InterPro" id="IPR018541">
    <property type="entry name" value="Ftsk_gamma"/>
</dbReference>
<dbReference type="InterPro" id="IPR027417">
    <property type="entry name" value="P-loop_NTPase"/>
</dbReference>
<evidence type="ECO:0000256" key="12">
    <source>
        <dbReference type="ARBA" id="ARBA00023306"/>
    </source>
</evidence>
<reference evidence="16" key="1">
    <citation type="journal article" date="2015" name="Proc. Natl. Acad. Sci. U.S.A.">
        <title>Networks of energetic and metabolic interactions define dynamics in microbial communities.</title>
        <authorList>
            <person name="Embree M."/>
            <person name="Liu J.K."/>
            <person name="Al-Bassam M.M."/>
            <person name="Zengler K."/>
        </authorList>
    </citation>
    <scope>NUCLEOTIDE SEQUENCE</scope>
</reference>
<dbReference type="Pfam" id="PF01580">
    <property type="entry name" value="FtsK_SpoIIIE"/>
    <property type="match status" value="1"/>
</dbReference>
<dbReference type="EMBL" id="LNQE01000909">
    <property type="protein sequence ID" value="KUG23376.1"/>
    <property type="molecule type" value="Genomic_DNA"/>
</dbReference>
<keyword evidence="6" id="KW-0547">Nucleotide-binding</keyword>
<evidence type="ECO:0000256" key="7">
    <source>
        <dbReference type="ARBA" id="ARBA00022829"/>
    </source>
</evidence>
<dbReference type="PROSITE" id="PS50901">
    <property type="entry name" value="FTSK"/>
    <property type="match status" value="1"/>
</dbReference>
<feature type="transmembrane region" description="Helical" evidence="14">
    <location>
        <begin position="104"/>
        <end position="128"/>
    </location>
</feature>
<evidence type="ECO:0000256" key="13">
    <source>
        <dbReference type="ARBA" id="ARBA00025923"/>
    </source>
</evidence>
<feature type="domain" description="FtsK" evidence="15">
    <location>
        <begin position="389"/>
        <end position="614"/>
    </location>
</feature>
<keyword evidence="4 16" id="KW-0132">Cell division</keyword>
<dbReference type="PANTHER" id="PTHR22683">
    <property type="entry name" value="SPORULATION PROTEIN RELATED"/>
    <property type="match status" value="1"/>
</dbReference>
<dbReference type="SUPFAM" id="SSF46785">
    <property type="entry name" value="Winged helix' DNA-binding domain"/>
    <property type="match status" value="1"/>
</dbReference>
<evidence type="ECO:0000256" key="6">
    <source>
        <dbReference type="ARBA" id="ARBA00022741"/>
    </source>
</evidence>
<dbReference type="SMART" id="SM00382">
    <property type="entry name" value="AAA"/>
    <property type="match status" value="1"/>
</dbReference>
<dbReference type="Pfam" id="PF17854">
    <property type="entry name" value="FtsK_alpha"/>
    <property type="match status" value="1"/>
</dbReference>
<dbReference type="GO" id="GO:0005886">
    <property type="term" value="C:plasma membrane"/>
    <property type="evidence" value="ECO:0007669"/>
    <property type="project" value="UniProtKB-SubCell"/>
</dbReference>
<evidence type="ECO:0000313" key="16">
    <source>
        <dbReference type="EMBL" id="KUG23376.1"/>
    </source>
</evidence>
<comment type="similarity">
    <text evidence="2">Belongs to the FtsK/SpoIIIE/SftA family.</text>
</comment>
<dbReference type="GO" id="GO:0051301">
    <property type="term" value="P:cell division"/>
    <property type="evidence" value="ECO:0007669"/>
    <property type="project" value="UniProtKB-KW"/>
</dbReference>
<dbReference type="Pfam" id="PF13491">
    <property type="entry name" value="FtsK_4TM"/>
    <property type="match status" value="1"/>
</dbReference>
<dbReference type="Gene3D" id="1.10.10.10">
    <property type="entry name" value="Winged helix-like DNA-binding domain superfamily/Winged helix DNA-binding domain"/>
    <property type="match status" value="1"/>
</dbReference>
<dbReference type="Pfam" id="PF09397">
    <property type="entry name" value="FtsK_gamma"/>
    <property type="match status" value="1"/>
</dbReference>
<evidence type="ECO:0000256" key="14">
    <source>
        <dbReference type="SAM" id="Phobius"/>
    </source>
</evidence>
<accession>A0A0W8FR38</accession>
<feature type="transmembrane region" description="Helical" evidence="14">
    <location>
        <begin position="20"/>
        <end position="37"/>
    </location>
</feature>
<sequence length="755" mass="83640">MEEKATEKQKDNKRIREIKGVVCLSLALFLLLCLVSYRPQDPSFTHFVVSGQATHNFTGKVGSYTADSMIRLLGISSFLFPFILLACSFKYFLRPAFIINTKKIVGFVFFVLSFAGLTALLFHGSITVYGESLKNGTGGLIGVSLVEFLRISFNVAGTYIILILTFVVASTFMIEFSIMSVTEKISQFTAALYNLCKSRILSFVSYVHNSVKIEKKPQPTIIEDTPPVVKKLNFKKIEQTNLNFEKTKADETFQLPPLTLLEEVQHKDVRVKRDALVTNSRILEKKLSDFGVDGRVVEVMPGPVITMYELEPAPGVKINKIVNLSDDLALALMAPSIRILAPIPGKSVIGIEIPNLKREQVFLKEVIDNEAFLESSFRLPIALGVNFVGAPVVADLTKMPHLLIAGTTGSGKSVALNAMICSILLKAHPDDLKFLMIDPKRLELSSYEGIPHLIHPVVVDPKKASQVLRWTVEEMERRYRILNDLKAKSIDAYNELLLKGLKSKTILALPKQVDPDVEAETTTDTNEDTNAEQQIKHTKLPYIVVVIDELADLMMVAPRDVEESLTRLAQMARAAGIHLIIATQRPSVDVITGLIKANFPTRISFQVSSKIDSRTIIDQQGAEKLLGSGDMLFIPPGTSKLSRIHGAYVSDKEISRIVDFIKMQAQPAYDSSIEKFALAAAQSTHEGDEDFDEKYDEAVALVGELGQASISLVQRYMKIGYNRAARMIEKMEAEGIVGPSDGAKPRKVLIRKLPS</sequence>
<dbReference type="InterPro" id="IPR025199">
    <property type="entry name" value="FtsK_4TM"/>
</dbReference>
<comment type="subunit">
    <text evidence="13">Homohexamer. Forms a ring that surrounds DNA.</text>
</comment>
<gene>
    <name evidence="16" type="ORF">ASZ90_006818</name>
</gene>
<evidence type="ECO:0000256" key="2">
    <source>
        <dbReference type="ARBA" id="ARBA00006474"/>
    </source>
</evidence>
<comment type="caution">
    <text evidence="16">The sequence shown here is derived from an EMBL/GenBank/DDBJ whole genome shotgun (WGS) entry which is preliminary data.</text>
</comment>
<keyword evidence="5 14" id="KW-0812">Transmembrane</keyword>
<evidence type="ECO:0000259" key="15">
    <source>
        <dbReference type="PROSITE" id="PS50901"/>
    </source>
</evidence>
<dbReference type="SMART" id="SM00843">
    <property type="entry name" value="Ftsk_gamma"/>
    <property type="match status" value="1"/>
</dbReference>
<feature type="transmembrane region" description="Helical" evidence="14">
    <location>
        <begin position="148"/>
        <end position="174"/>
    </location>
</feature>
<name>A0A0W8FR38_9ZZZZ</name>
<dbReference type="Gene3D" id="3.40.50.300">
    <property type="entry name" value="P-loop containing nucleotide triphosphate hydrolases"/>
    <property type="match status" value="1"/>
</dbReference>
<dbReference type="InterPro" id="IPR041027">
    <property type="entry name" value="FtsK_alpha"/>
</dbReference>
<evidence type="ECO:0000256" key="11">
    <source>
        <dbReference type="ARBA" id="ARBA00023136"/>
    </source>
</evidence>
<comment type="subcellular location">
    <subcellularLocation>
        <location evidence="1">Cell membrane</location>
        <topology evidence="1">Multi-pass membrane protein</topology>
    </subcellularLocation>
</comment>
<evidence type="ECO:0000256" key="4">
    <source>
        <dbReference type="ARBA" id="ARBA00022618"/>
    </source>
</evidence>